<dbReference type="InterPro" id="IPR019587">
    <property type="entry name" value="Polyketide_cyclase/dehydratase"/>
</dbReference>
<evidence type="ECO:0000313" key="1">
    <source>
        <dbReference type="EMBL" id="PIB73786.1"/>
    </source>
</evidence>
<sequence length="145" mass="15491">MARYVSETVFPAPREIVYDVFADREGYSRFMPVGSKLVRAGKDQRQGVGAVHKIGLGPIGASEEIVELVPGEKIVYKVVGGLPVRSHIGAIVLADHPEGTLVTYSMDSTPSLPVPDAVIVPVLRGLTTTLVKGAAKESKRRAGNR</sequence>
<dbReference type="InterPro" id="IPR023393">
    <property type="entry name" value="START-like_dom_sf"/>
</dbReference>
<organism evidence="1 2">
    <name type="scientific">Mycolicibacterium brumae</name>
    <dbReference type="NCBI Taxonomy" id="85968"/>
    <lineage>
        <taxon>Bacteria</taxon>
        <taxon>Bacillati</taxon>
        <taxon>Actinomycetota</taxon>
        <taxon>Actinomycetes</taxon>
        <taxon>Mycobacteriales</taxon>
        <taxon>Mycobacteriaceae</taxon>
        <taxon>Mycolicibacterium</taxon>
    </lineage>
</organism>
<dbReference type="SUPFAM" id="SSF55961">
    <property type="entry name" value="Bet v1-like"/>
    <property type="match status" value="1"/>
</dbReference>
<gene>
    <name evidence="1" type="ORF">CQY22_015505</name>
</gene>
<comment type="caution">
    <text evidence="1">The sequence shown here is derived from an EMBL/GenBank/DDBJ whole genome shotgun (WGS) entry which is preliminary data.</text>
</comment>
<dbReference type="Pfam" id="PF10604">
    <property type="entry name" value="Polyketide_cyc2"/>
    <property type="match status" value="1"/>
</dbReference>
<dbReference type="RefSeq" id="WP_090593750.1">
    <property type="nucleotide sequence ID" value="NZ_CP104302.1"/>
</dbReference>
<dbReference type="Proteomes" id="UP000230551">
    <property type="component" value="Unassembled WGS sequence"/>
</dbReference>
<dbReference type="CDD" id="cd07821">
    <property type="entry name" value="PYR_PYL_RCAR_like"/>
    <property type="match status" value="1"/>
</dbReference>
<dbReference type="EMBL" id="PDCN02000024">
    <property type="protein sequence ID" value="PIB73786.1"/>
    <property type="molecule type" value="Genomic_DNA"/>
</dbReference>
<reference evidence="1 2" key="1">
    <citation type="journal article" date="2017" name="Infect. Genet. Evol.">
        <title>The new phylogeny of the genus Mycobacterium: The old and the news.</title>
        <authorList>
            <person name="Tortoli E."/>
            <person name="Fedrizzi T."/>
            <person name="Meehan C.J."/>
            <person name="Trovato A."/>
            <person name="Grottola A."/>
            <person name="Giacobazzi E."/>
            <person name="Serpini G.F."/>
            <person name="Tagliazucchi S."/>
            <person name="Fabio A."/>
            <person name="Bettua C."/>
            <person name="Bertorelli R."/>
            <person name="Frascaro F."/>
            <person name="De Sanctis V."/>
            <person name="Pecorari M."/>
            <person name="Jousson O."/>
            <person name="Segata N."/>
            <person name="Cirillo D.M."/>
        </authorList>
    </citation>
    <scope>NUCLEOTIDE SEQUENCE [LARGE SCALE GENOMIC DNA]</scope>
    <source>
        <strain evidence="1 2">CIP1034565</strain>
    </source>
</reference>
<protein>
    <submittedName>
        <fullName evidence="1">SRPBCC family protein</fullName>
    </submittedName>
</protein>
<dbReference type="Gene3D" id="3.30.530.20">
    <property type="match status" value="1"/>
</dbReference>
<dbReference type="AlphaFoldDB" id="A0A2G5P697"/>
<dbReference type="OrthoDB" id="3399604at2"/>
<dbReference type="STRING" id="85968.GCA_900073015_03827"/>
<accession>A0A2G5P697</accession>
<proteinExistence type="predicted"/>
<evidence type="ECO:0000313" key="2">
    <source>
        <dbReference type="Proteomes" id="UP000230551"/>
    </source>
</evidence>
<name>A0A2G5P697_9MYCO</name>
<keyword evidence="2" id="KW-1185">Reference proteome</keyword>